<dbReference type="PANTHER" id="PTHR33420">
    <property type="entry name" value="FIMBRIAL SUBUNIT ELFA-RELATED"/>
    <property type="match status" value="1"/>
</dbReference>
<feature type="signal peptide" evidence="1">
    <location>
        <begin position="1"/>
        <end position="23"/>
    </location>
</feature>
<keyword evidence="1" id="KW-0732">Signal</keyword>
<dbReference type="InterPro" id="IPR000259">
    <property type="entry name" value="Adhesion_dom_fimbrial"/>
</dbReference>
<dbReference type="InterPro" id="IPR036937">
    <property type="entry name" value="Adhesion_dom_fimbrial_sf"/>
</dbReference>
<dbReference type="InterPro" id="IPR008966">
    <property type="entry name" value="Adhesion_dom_sf"/>
</dbReference>
<dbReference type="EMBL" id="JAPKNE010000001">
    <property type="protein sequence ID" value="MCX5573197.1"/>
    <property type="molecule type" value="Genomic_DNA"/>
</dbReference>
<feature type="chain" id="PRO_5046703900" evidence="1">
    <location>
        <begin position="24"/>
        <end position="175"/>
    </location>
</feature>
<accession>A0ABT3VTW5</accession>
<evidence type="ECO:0000313" key="4">
    <source>
        <dbReference type="Proteomes" id="UP001146015"/>
    </source>
</evidence>
<evidence type="ECO:0000313" key="3">
    <source>
        <dbReference type="EMBL" id="MCX5573197.1"/>
    </source>
</evidence>
<gene>
    <name evidence="3" type="ORF">OSH03_04340</name>
</gene>
<keyword evidence="4" id="KW-1185">Reference proteome</keyword>
<name>A0ABT3VTW5_9ENTR</name>
<sequence length="175" mass="18441">MTRFSVGLSVSATLLLFTLNTHAYDGTVNITGRITDNTCVVSADSTALTVDMGNIAKAQFTRAGEGGPYQPFTLHLERCGDAAKRVSITFSGIQDTVAPDFLRLDTNTSGAQGVALALYNSDQTLIPLNTPSAATDLVTNQANVTLSFYARFLANGSPVRSGSATASTTFTLNYD</sequence>
<organism evidence="3 4">
    <name type="scientific">Enterobacter nematophilus</name>
    <dbReference type="NCBI Taxonomy" id="2994648"/>
    <lineage>
        <taxon>Bacteria</taxon>
        <taxon>Pseudomonadati</taxon>
        <taxon>Pseudomonadota</taxon>
        <taxon>Gammaproteobacteria</taxon>
        <taxon>Enterobacterales</taxon>
        <taxon>Enterobacteriaceae</taxon>
        <taxon>Enterobacter</taxon>
    </lineage>
</organism>
<reference evidence="3" key="1">
    <citation type="submission" date="2022-11" db="EMBL/GenBank/DDBJ databases">
        <title>Biodiversity and phylogenetic relationships of bacteria.</title>
        <authorList>
            <person name="Machado R.A.R."/>
            <person name="Bhat A."/>
            <person name="Loulou A."/>
            <person name="Kallel S."/>
        </authorList>
    </citation>
    <scope>NUCLEOTIDE SEQUENCE</scope>
    <source>
        <strain evidence="3">E-TC7</strain>
    </source>
</reference>
<proteinExistence type="predicted"/>
<evidence type="ECO:0000256" key="1">
    <source>
        <dbReference type="SAM" id="SignalP"/>
    </source>
</evidence>
<feature type="domain" description="Fimbrial-type adhesion" evidence="2">
    <location>
        <begin position="29"/>
        <end position="175"/>
    </location>
</feature>
<dbReference type="SUPFAM" id="SSF49401">
    <property type="entry name" value="Bacterial adhesins"/>
    <property type="match status" value="1"/>
</dbReference>
<dbReference type="Pfam" id="PF00419">
    <property type="entry name" value="Fimbrial"/>
    <property type="match status" value="1"/>
</dbReference>
<dbReference type="PANTHER" id="PTHR33420:SF25">
    <property type="entry name" value="PROTEIN FIMF"/>
    <property type="match status" value="1"/>
</dbReference>
<protein>
    <submittedName>
        <fullName evidence="3">Fimbrial protein</fullName>
    </submittedName>
</protein>
<dbReference type="Gene3D" id="2.60.40.1090">
    <property type="entry name" value="Fimbrial-type adhesion domain"/>
    <property type="match status" value="1"/>
</dbReference>
<evidence type="ECO:0000259" key="2">
    <source>
        <dbReference type="Pfam" id="PF00419"/>
    </source>
</evidence>
<dbReference type="Proteomes" id="UP001146015">
    <property type="component" value="Unassembled WGS sequence"/>
</dbReference>
<dbReference type="InterPro" id="IPR050263">
    <property type="entry name" value="Bact_Fimbrial_Adh_Pro"/>
</dbReference>
<dbReference type="RefSeq" id="WP_266178362.1">
    <property type="nucleotide sequence ID" value="NZ_JAPKNE010000001.1"/>
</dbReference>
<comment type="caution">
    <text evidence="3">The sequence shown here is derived from an EMBL/GenBank/DDBJ whole genome shotgun (WGS) entry which is preliminary data.</text>
</comment>